<protein>
    <submittedName>
        <fullName evidence="3">Type IV secretory pathway VirJ component</fullName>
    </submittedName>
</protein>
<gene>
    <name evidence="3" type="ORF">EV130_109225</name>
</gene>
<evidence type="ECO:0000313" key="3">
    <source>
        <dbReference type="EMBL" id="TCU22430.1"/>
    </source>
</evidence>
<dbReference type="InterPro" id="IPR010333">
    <property type="entry name" value="VirJ"/>
</dbReference>
<dbReference type="EMBL" id="SMBJ01000009">
    <property type="protein sequence ID" value="TCU22430.1"/>
    <property type="molecule type" value="Genomic_DNA"/>
</dbReference>
<evidence type="ECO:0000259" key="2">
    <source>
        <dbReference type="Pfam" id="PF06057"/>
    </source>
</evidence>
<dbReference type="Proteomes" id="UP000295547">
    <property type="component" value="Unassembled WGS sequence"/>
</dbReference>
<feature type="signal peptide" evidence="1">
    <location>
        <begin position="1"/>
        <end position="21"/>
    </location>
</feature>
<accession>A0A4R3QKG7</accession>
<dbReference type="RefSeq" id="WP_132661524.1">
    <property type="nucleotide sequence ID" value="NZ_SMBJ01000009.1"/>
</dbReference>
<comment type="caution">
    <text evidence="3">The sequence shown here is derived from an EMBL/GenBank/DDBJ whole genome shotgun (WGS) entry which is preliminary data.</text>
</comment>
<feature type="domain" description="Bacterial virulence" evidence="2">
    <location>
        <begin position="266"/>
        <end position="455"/>
    </location>
</feature>
<sequence>MIRRYLLSAVCAFALTAPAVAAEETTQRFETGLIPSPHIFLPDGDVKGAVMLISDGAGWGDKEKAQADNLVQEGAVVIGVDFLSYMDALRKYDVNENDGCIYLVSDIESLSQQVQRAAGNSAYHLPIIAGINEGGALALAIAAQTPDATIGQTLAVDPAAGIPLTKQLCTPASKKTVGGRMVYGLAEGNLADPITAVFTSAATKDGRAHVAALKMDHPEIEIRDAGDDAETALSETLDDLIAASGSADNPLGLPLAVLDANPSMNTMAIIYSGDGGWRDIDKEVGAALQKEGIPVVGVDSLHYFWSERQPQETADDLEKIIEFYRKQWKVKHVLLVGYSFGADIVPATYNRLKAADKATIAQVSLLSLSHEVDYVISVMGWLGQKTEGAAGDPVDDLKAIDPKLVQCIYGKDDDDEVACPALKDSGADVVELAGDHHFDENYDLLTRTIVDRLKAHLAD</sequence>
<dbReference type="InterPro" id="IPR011225">
    <property type="entry name" value="IV_sec_VirJ"/>
</dbReference>
<proteinExistence type="predicted"/>
<organism evidence="3 4">
    <name type="scientific">Rhizobium azibense</name>
    <dbReference type="NCBI Taxonomy" id="1136135"/>
    <lineage>
        <taxon>Bacteria</taxon>
        <taxon>Pseudomonadati</taxon>
        <taxon>Pseudomonadota</taxon>
        <taxon>Alphaproteobacteria</taxon>
        <taxon>Hyphomicrobiales</taxon>
        <taxon>Rhizobiaceae</taxon>
        <taxon>Rhizobium/Agrobacterium group</taxon>
        <taxon>Rhizobium</taxon>
    </lineage>
</organism>
<evidence type="ECO:0000313" key="4">
    <source>
        <dbReference type="Proteomes" id="UP000295547"/>
    </source>
</evidence>
<dbReference type="Pfam" id="PF06057">
    <property type="entry name" value="VirJ"/>
    <property type="match status" value="1"/>
</dbReference>
<feature type="chain" id="PRO_5020783443" evidence="1">
    <location>
        <begin position="22"/>
        <end position="459"/>
    </location>
</feature>
<dbReference type="OrthoDB" id="9807916at2"/>
<dbReference type="PIRSF" id="PIRSF029063">
    <property type="entry name" value="IV_sec_VirJ"/>
    <property type="match status" value="1"/>
</dbReference>
<reference evidence="3 4" key="1">
    <citation type="submission" date="2019-03" db="EMBL/GenBank/DDBJ databases">
        <title>Genomic Encyclopedia of Type Strains, Phase IV (KMG-V): Genome sequencing to study the core and pangenomes of soil and plant-associated prokaryotes.</title>
        <authorList>
            <person name="Whitman W."/>
        </authorList>
    </citation>
    <scope>NUCLEOTIDE SEQUENCE [LARGE SCALE GENOMIC DNA]</scope>
    <source>
        <strain evidence="3 4">Gr42</strain>
    </source>
</reference>
<name>A0A4R3QKG7_9HYPH</name>
<evidence type="ECO:0000256" key="1">
    <source>
        <dbReference type="SAM" id="SignalP"/>
    </source>
</evidence>
<keyword evidence="4" id="KW-1185">Reference proteome</keyword>
<dbReference type="SUPFAM" id="SSF53474">
    <property type="entry name" value="alpha/beta-Hydrolases"/>
    <property type="match status" value="2"/>
</dbReference>
<dbReference type="InterPro" id="IPR029058">
    <property type="entry name" value="AB_hydrolase_fold"/>
</dbReference>
<dbReference type="AlphaFoldDB" id="A0A4R3QKG7"/>
<keyword evidence="1" id="KW-0732">Signal</keyword>
<dbReference type="Gene3D" id="3.40.50.1820">
    <property type="entry name" value="alpha/beta hydrolase"/>
    <property type="match status" value="2"/>
</dbReference>